<comment type="similarity">
    <text evidence="2">Belongs to the Casparian strip membrane proteins (CASP) family.</text>
</comment>
<evidence type="ECO:0000256" key="5">
    <source>
        <dbReference type="ARBA" id="ARBA00022989"/>
    </source>
</evidence>
<dbReference type="InterPro" id="IPR036465">
    <property type="entry name" value="vWFA_dom_sf"/>
</dbReference>
<evidence type="ECO:0000256" key="8">
    <source>
        <dbReference type="SAM" id="Phobius"/>
    </source>
</evidence>
<keyword evidence="6 8" id="KW-0472">Membrane</keyword>
<reference evidence="10" key="1">
    <citation type="submission" date="2020-10" db="EMBL/GenBank/DDBJ databases">
        <authorList>
            <person name="Han B."/>
            <person name="Lu T."/>
            <person name="Zhao Q."/>
            <person name="Huang X."/>
            <person name="Zhao Y."/>
        </authorList>
    </citation>
    <scope>NUCLEOTIDE SEQUENCE</scope>
</reference>
<keyword evidence="11" id="KW-1185">Reference proteome</keyword>
<dbReference type="PANTHER" id="PTHR10579:SF129">
    <property type="entry name" value="OS01G0640200 PROTEIN"/>
    <property type="match status" value="1"/>
</dbReference>
<evidence type="ECO:0000259" key="9">
    <source>
        <dbReference type="PROSITE" id="PS50234"/>
    </source>
</evidence>
<dbReference type="Pfam" id="PF13768">
    <property type="entry name" value="VWA_3"/>
    <property type="match status" value="1"/>
</dbReference>
<dbReference type="Pfam" id="PF14624">
    <property type="entry name" value="Vwaint"/>
    <property type="match status" value="1"/>
</dbReference>
<comment type="subcellular location">
    <subcellularLocation>
        <location evidence="1">Cell membrane</location>
        <topology evidence="1">Multi-pass membrane protein</topology>
    </subcellularLocation>
</comment>
<keyword evidence="5 8" id="KW-1133">Transmembrane helix</keyword>
<evidence type="ECO:0000256" key="7">
    <source>
        <dbReference type="SAM" id="MobiDB-lite"/>
    </source>
</evidence>
<evidence type="ECO:0000313" key="10">
    <source>
        <dbReference type="EMBL" id="CAD6257108.1"/>
    </source>
</evidence>
<evidence type="ECO:0000256" key="2">
    <source>
        <dbReference type="ARBA" id="ARBA00007651"/>
    </source>
</evidence>
<dbReference type="OrthoDB" id="687730at2759"/>
<evidence type="ECO:0000256" key="1">
    <source>
        <dbReference type="ARBA" id="ARBA00004651"/>
    </source>
</evidence>
<feature type="region of interest" description="Disordered" evidence="7">
    <location>
        <begin position="481"/>
        <end position="501"/>
    </location>
</feature>
<dbReference type="Gene3D" id="3.40.50.410">
    <property type="entry name" value="von Willebrand factor, type A domain"/>
    <property type="match status" value="1"/>
</dbReference>
<dbReference type="PANTHER" id="PTHR10579">
    <property type="entry name" value="CALCIUM-ACTIVATED CHLORIDE CHANNEL REGULATOR"/>
    <property type="match status" value="1"/>
</dbReference>
<gene>
    <name evidence="10" type="ORF">NCGR_LOCUS40598</name>
</gene>
<comment type="caution">
    <text evidence="10">The sequence shown here is derived from an EMBL/GenBank/DDBJ whole genome shotgun (WGS) entry which is preliminary data.</text>
</comment>
<feature type="domain" description="VWFA" evidence="9">
    <location>
        <begin position="60"/>
        <end position="230"/>
    </location>
</feature>
<keyword evidence="4 8" id="KW-0812">Transmembrane</keyword>
<dbReference type="InterPro" id="IPR051266">
    <property type="entry name" value="CLCR"/>
</dbReference>
<keyword evidence="3" id="KW-1003">Cell membrane</keyword>
<dbReference type="SUPFAM" id="SSF53300">
    <property type="entry name" value="vWA-like"/>
    <property type="match status" value="1"/>
</dbReference>
<evidence type="ECO:0000256" key="4">
    <source>
        <dbReference type="ARBA" id="ARBA00022692"/>
    </source>
</evidence>
<feature type="transmembrane region" description="Helical" evidence="8">
    <location>
        <begin position="612"/>
        <end position="636"/>
    </location>
</feature>
<proteinExistence type="inferred from homology"/>
<organism evidence="10 11">
    <name type="scientific">Miscanthus lutarioriparius</name>
    <dbReference type="NCBI Taxonomy" id="422564"/>
    <lineage>
        <taxon>Eukaryota</taxon>
        <taxon>Viridiplantae</taxon>
        <taxon>Streptophyta</taxon>
        <taxon>Embryophyta</taxon>
        <taxon>Tracheophyta</taxon>
        <taxon>Spermatophyta</taxon>
        <taxon>Magnoliopsida</taxon>
        <taxon>Liliopsida</taxon>
        <taxon>Poales</taxon>
        <taxon>Poaceae</taxon>
        <taxon>PACMAD clade</taxon>
        <taxon>Panicoideae</taxon>
        <taxon>Andropogonodae</taxon>
        <taxon>Andropogoneae</taxon>
        <taxon>Saccharinae</taxon>
        <taxon>Miscanthus</taxon>
    </lineage>
</organism>
<dbReference type="Proteomes" id="UP000604825">
    <property type="component" value="Unassembled WGS sequence"/>
</dbReference>
<name>A0A811QHU9_9POAL</name>
<dbReference type="PROSITE" id="PS50234">
    <property type="entry name" value="VWFA"/>
    <property type="match status" value="1"/>
</dbReference>
<dbReference type="GO" id="GO:0005886">
    <property type="term" value="C:plasma membrane"/>
    <property type="evidence" value="ECO:0007669"/>
    <property type="project" value="UniProtKB-SubCell"/>
</dbReference>
<dbReference type="SMART" id="SM00327">
    <property type="entry name" value="VWA"/>
    <property type="match status" value="1"/>
</dbReference>
<dbReference type="InterPro" id="IPR032838">
    <property type="entry name" value="Vwaint_dom"/>
</dbReference>
<dbReference type="InterPro" id="IPR002035">
    <property type="entry name" value="VWF_A"/>
</dbReference>
<dbReference type="Pfam" id="PF04535">
    <property type="entry name" value="CASP_dom"/>
    <property type="match status" value="1"/>
</dbReference>
<dbReference type="InterPro" id="IPR006702">
    <property type="entry name" value="CASP_dom"/>
</dbReference>
<evidence type="ECO:0000256" key="6">
    <source>
        <dbReference type="ARBA" id="ARBA00023136"/>
    </source>
</evidence>
<evidence type="ECO:0000313" key="11">
    <source>
        <dbReference type="Proteomes" id="UP000604825"/>
    </source>
</evidence>
<dbReference type="EMBL" id="CAJGYO010000010">
    <property type="protein sequence ID" value="CAD6257108.1"/>
    <property type="molecule type" value="Genomic_DNA"/>
</dbReference>
<dbReference type="AlphaFoldDB" id="A0A811QHU9"/>
<accession>A0A811QHU9</accession>
<sequence length="639" mass="69957">MSSFNDDEEPLRKPGPPARLTQRVQLIKYHSPHAPLAPNNQKVVLDLKGASSAASRAPLDLVTVIDVSGSMDFEGRLDSAKKALRFIIRKLTDDDRLSIVEFDYEATRICPLRCATEAAKVDLEALVGRLVTRGLTNIQAGLDTGLSVLSQRRFTAGRAANIMLLSDGGENIGDARRVDPGDVPVHTFGFGSDHDSTLMGAISRRSLGGVYNFVDESNKPTILSETFSQILAGLVTIVAQDLELTVTPFLDEATIKAVEAGTYPRKAATDGSSSVAIQFGTLYSTEERKVVVELALRDHSSFRPYNADVAKVQYRFSFEGQQFTSSTELITIHRSKRAPAGTAGAPPPQVQAEVARLKHADSIKAAMDKADGDKLEDARNVLAEALKALERLVVDPMVDMLRKELEKLLELFKTQEIYQRQGRPAAISSIASHDRQRFTARGDAEDIRIFATQRMDTYLEQAKQDDDKPIPTADDDIKEELEPEAEAEAVPRPEPVTQEVPAAPKPKAWEGRTLSLGLRSVTAVLSLVAFSVMLSAMTSTWDDDSYGLYEPYRYGVGVNAVVCFYSIAQAFAEILRLVLAYLLISSSSAAASRNRLWALRHGKDQFDSEINIAVSFSFLGFLALSANALISMANLFSRI</sequence>
<evidence type="ECO:0000256" key="3">
    <source>
        <dbReference type="ARBA" id="ARBA00022475"/>
    </source>
</evidence>
<protein>
    <recommendedName>
        <fullName evidence="9">VWFA domain-containing protein</fullName>
    </recommendedName>
</protein>